<protein>
    <recommendedName>
        <fullName evidence="4">Tryptophan synthase beta chain-like PALP domain-containing protein</fullName>
    </recommendedName>
</protein>
<proteinExistence type="predicted"/>
<feature type="domain" description="Tryptophan synthase beta chain-like PALP" evidence="4">
    <location>
        <begin position="42"/>
        <end position="338"/>
    </location>
</feature>
<sequence>MGSFLRRKRMAVLNSHGRSRDQIEPSFLAEHIVHAQARLSGKVVRTPTIRLHWTENDTHKVWAKMESQQETGSFKYRGALNALLMVDAPTVITASAGNHALAICHAARAVGKKSIIVVPVTVSELKANRILAEADKVTFYGNDLAEATQEAIRIEELSGICSMTGQRKIQYVSPYDDLYVAAGAGTLMAEAFEDSGPFDQVVVPLGGGGLTAGVASWCHKNSPSTKVICVHPKIFLRSLEDGTRNRATLSERLHLPTQATLCDGLAVQLVRPTQFAKILDTLIHKIVEVSEDDVLMGIASTLRYQSLLIEGSAAAAISAVSSGALQGLKGKTLVLLTGGNLTSNNIARALTAQVNDPTARQKMGLRNITNPADRNGALDDLARKAPMEKDLVAFDGRAAATKKTNGDSLSHMEFKSTPEDGMHALCDGLGKRIETLKSLVKQRRELSIQLGLDVDDYSEGMLEEMVSRAQRMVLELNDALAQGKEPMWVLEERYRAIVLCFAAAESMGEFASASNDQAKRQWFFRTSAQHQSACNYDRYGVDTLRDAELMLLRTVMPRSAQPAVESDRPPVTLLLASSGMAAFQIVWQYVLHQLHPGNCVTLAPYIYFESMEQIVAMGKMIKVNFATSFDGDEIIRTAEETASRVVFLDPVANVVGLPCTDLRAFLKKVTGRTGWEDRIVVIDGTMVSGGLSVFDWASSGSDRGPTILYHESASKYAQLGLDIQMAGFCVARSHLDEPLRKIRRDTGGVIYRHGVACLPFLTREIYEARLQTLTRNAELVYRGLKQRTSHVAKVAFPESWRELGWQHGGALVTVEFIAGGLNNREGLEACIDLVLRTSAKAGLPITKGVSFGFSTTRISASSSMAENTDPFLRISVGIESKHVPTLIEIVAQAILTYVSGFGTATL</sequence>
<dbReference type="EMBL" id="JH793601">
    <property type="protein sequence ID" value="ELQ43965.1"/>
    <property type="molecule type" value="Genomic_DNA"/>
</dbReference>
<dbReference type="GO" id="GO:0006565">
    <property type="term" value="P:L-serine catabolic process"/>
    <property type="evidence" value="ECO:0007669"/>
    <property type="project" value="TreeGrafter"/>
</dbReference>
<organism evidence="5">
    <name type="scientific">Pyricularia oryzae (strain Y34)</name>
    <name type="common">Rice blast fungus</name>
    <name type="synonym">Magnaporthe oryzae</name>
    <dbReference type="NCBI Taxonomy" id="1143189"/>
    <lineage>
        <taxon>Eukaryota</taxon>
        <taxon>Fungi</taxon>
        <taxon>Dikarya</taxon>
        <taxon>Ascomycota</taxon>
        <taxon>Pezizomycotina</taxon>
        <taxon>Sordariomycetes</taxon>
        <taxon>Sordariomycetidae</taxon>
        <taxon>Magnaporthales</taxon>
        <taxon>Pyriculariaceae</taxon>
        <taxon>Pyricularia</taxon>
    </lineage>
</organism>
<evidence type="ECO:0000256" key="3">
    <source>
        <dbReference type="ARBA" id="ARBA00023239"/>
    </source>
</evidence>
<keyword evidence="2" id="KW-0663">Pyridoxal phosphate</keyword>
<name>A0AA97P8G0_PYRO3</name>
<evidence type="ECO:0000259" key="4">
    <source>
        <dbReference type="Pfam" id="PF00291"/>
    </source>
</evidence>
<dbReference type="PANTHER" id="PTHR48078:SF19">
    <property type="entry name" value="ACT DOMAIN-CONTAINING PROTEIN"/>
    <property type="match status" value="1"/>
</dbReference>
<evidence type="ECO:0000256" key="2">
    <source>
        <dbReference type="ARBA" id="ARBA00022898"/>
    </source>
</evidence>
<dbReference type="InterPro" id="IPR015424">
    <property type="entry name" value="PyrdxlP-dep_Trfase"/>
</dbReference>
<dbReference type="SUPFAM" id="SSF53686">
    <property type="entry name" value="Tryptophan synthase beta subunit-like PLP-dependent enzymes"/>
    <property type="match status" value="1"/>
</dbReference>
<dbReference type="Proteomes" id="UP000011086">
    <property type="component" value="Unassembled WGS sequence"/>
</dbReference>
<evidence type="ECO:0000313" key="5">
    <source>
        <dbReference type="EMBL" id="ELQ43965.1"/>
    </source>
</evidence>
<dbReference type="GO" id="GO:0004794">
    <property type="term" value="F:threonine deaminase activity"/>
    <property type="evidence" value="ECO:0007669"/>
    <property type="project" value="TreeGrafter"/>
</dbReference>
<dbReference type="InterPro" id="IPR001926">
    <property type="entry name" value="TrpB-like_PALP"/>
</dbReference>
<reference evidence="5" key="1">
    <citation type="journal article" date="2012" name="PLoS Genet.">
        <title>Comparative analysis of the genomes of two field isolates of the rice blast fungus Magnaporthe oryzae.</title>
        <authorList>
            <person name="Xue M."/>
            <person name="Yang J."/>
            <person name="Li Z."/>
            <person name="Hu S."/>
            <person name="Yao N."/>
            <person name="Dean R.A."/>
            <person name="Zhao W."/>
            <person name="Shen M."/>
            <person name="Zhang H."/>
            <person name="Li C."/>
            <person name="Liu L."/>
            <person name="Cao L."/>
            <person name="Xu X."/>
            <person name="Xing Y."/>
            <person name="Hsiang T."/>
            <person name="Zhang Z."/>
            <person name="Xu J.R."/>
            <person name="Peng Y.L."/>
        </authorList>
    </citation>
    <scope>NUCLEOTIDE SEQUENCE</scope>
    <source>
        <strain evidence="5">Y34</strain>
    </source>
</reference>
<keyword evidence="3" id="KW-0456">Lyase</keyword>
<dbReference type="Gene3D" id="3.40.50.1100">
    <property type="match status" value="2"/>
</dbReference>
<dbReference type="GO" id="GO:0006567">
    <property type="term" value="P:L-threonine catabolic process"/>
    <property type="evidence" value="ECO:0007669"/>
    <property type="project" value="TreeGrafter"/>
</dbReference>
<dbReference type="InterPro" id="IPR015421">
    <property type="entry name" value="PyrdxlP-dep_Trfase_major"/>
</dbReference>
<evidence type="ECO:0000256" key="1">
    <source>
        <dbReference type="ARBA" id="ARBA00001933"/>
    </source>
</evidence>
<dbReference type="AlphaFoldDB" id="A0AA97P8G0"/>
<dbReference type="InterPro" id="IPR050147">
    <property type="entry name" value="Ser/Thr_Dehydratase"/>
</dbReference>
<comment type="cofactor">
    <cofactor evidence="1">
        <name>pyridoxal 5'-phosphate</name>
        <dbReference type="ChEBI" id="CHEBI:597326"/>
    </cofactor>
</comment>
<dbReference type="GO" id="GO:0003941">
    <property type="term" value="F:L-serine ammonia-lyase activity"/>
    <property type="evidence" value="ECO:0007669"/>
    <property type="project" value="TreeGrafter"/>
</dbReference>
<accession>A0AA97P8G0</accession>
<dbReference type="SUPFAM" id="SSF53383">
    <property type="entry name" value="PLP-dependent transferases"/>
    <property type="match status" value="1"/>
</dbReference>
<dbReference type="Pfam" id="PF00291">
    <property type="entry name" value="PALP"/>
    <property type="match status" value="1"/>
</dbReference>
<dbReference type="InterPro" id="IPR036052">
    <property type="entry name" value="TrpB-like_PALP_sf"/>
</dbReference>
<dbReference type="PANTHER" id="PTHR48078">
    <property type="entry name" value="THREONINE DEHYDRATASE, MITOCHONDRIAL-RELATED"/>
    <property type="match status" value="1"/>
</dbReference>
<dbReference type="Gene3D" id="3.40.640.10">
    <property type="entry name" value="Type I PLP-dependent aspartate aminotransferase-like (Major domain)"/>
    <property type="match status" value="1"/>
</dbReference>
<dbReference type="GO" id="GO:0009097">
    <property type="term" value="P:isoleucine biosynthetic process"/>
    <property type="evidence" value="ECO:0007669"/>
    <property type="project" value="TreeGrafter"/>
</dbReference>
<gene>
    <name evidence="5" type="ORF">OOU_Y34scaffold00116g4</name>
</gene>